<sequence length="95" mass="10988">MNNKEKKLFEKKIHDKSEYNLSIKFHRKLKKTMTIISSGVKLAQLVTMRGGTERISWLYKNPNCLASSLTKADRRSRDSAFLGQGWRKIGSKDSR</sequence>
<dbReference type="AlphaFoldDB" id="A0A5M9JTC1"/>
<reference evidence="1 2" key="1">
    <citation type="submission" date="2019-06" db="EMBL/GenBank/DDBJ databases">
        <title>Genome Sequence of the Brown Rot Fungal Pathogen Monilinia fructicola.</title>
        <authorList>
            <person name="De Miccolis Angelini R.M."/>
            <person name="Landi L."/>
            <person name="Abate D."/>
            <person name="Pollastro S."/>
            <person name="Romanazzi G."/>
            <person name="Faretra F."/>
        </authorList>
    </citation>
    <scope>NUCLEOTIDE SEQUENCE [LARGE SCALE GENOMIC DNA]</scope>
    <source>
        <strain evidence="1 2">Mfrc123</strain>
    </source>
</reference>
<dbReference type="Proteomes" id="UP000322873">
    <property type="component" value="Unassembled WGS sequence"/>
</dbReference>
<evidence type="ECO:0000313" key="2">
    <source>
        <dbReference type="Proteomes" id="UP000322873"/>
    </source>
</evidence>
<gene>
    <name evidence="1" type="ORF">EYC84_003349</name>
</gene>
<keyword evidence="2" id="KW-1185">Reference proteome</keyword>
<organism evidence="1 2">
    <name type="scientific">Monilinia fructicola</name>
    <name type="common">Brown rot fungus</name>
    <name type="synonym">Ciboria fructicola</name>
    <dbReference type="NCBI Taxonomy" id="38448"/>
    <lineage>
        <taxon>Eukaryota</taxon>
        <taxon>Fungi</taxon>
        <taxon>Dikarya</taxon>
        <taxon>Ascomycota</taxon>
        <taxon>Pezizomycotina</taxon>
        <taxon>Leotiomycetes</taxon>
        <taxon>Helotiales</taxon>
        <taxon>Sclerotiniaceae</taxon>
        <taxon>Monilinia</taxon>
    </lineage>
</organism>
<accession>A0A5M9JTC1</accession>
<evidence type="ECO:0000313" key="1">
    <source>
        <dbReference type="EMBL" id="KAA8572764.1"/>
    </source>
</evidence>
<comment type="caution">
    <text evidence="1">The sequence shown here is derived from an EMBL/GenBank/DDBJ whole genome shotgun (WGS) entry which is preliminary data.</text>
</comment>
<protein>
    <submittedName>
        <fullName evidence="1">Uncharacterized protein</fullName>
    </submittedName>
</protein>
<name>A0A5M9JTC1_MONFR</name>
<dbReference type="EMBL" id="VICG01000004">
    <property type="protein sequence ID" value="KAA8572764.1"/>
    <property type="molecule type" value="Genomic_DNA"/>
</dbReference>
<proteinExistence type="predicted"/>